<sequence length="745" mass="81350">MVMITPALPALSPDIVSLYYTKDALLENLPIVIFYGPSVTANSTHNSSRIQAHVYSLAGFQSFARLTIAPTSPVYAAVHHLPTEKQGDEVYRGLAVGLLSYFAGIPKATKEALKDLVARRRPNRLAPAMFDEMHAGDLAARMIKVDDSKDCIAYTMSALSSQIISWVDMDVVLPPGTIERVMSTQEGDQAPSIDDNGLPLYQYGDLTALISSLGSPTFLPSSKLKRAPSRPTAHSKNKSLTKDQKISLRREMCEMLDTEKRYVDKIYEVVHVMAKDFAASSQSADAVKIVERLFPESLARILAASTAFHDEIEKVLEETEDDAIKDIEVASATECSGLATKSSRRDPTGTTTFAKTLLQWFPKFTNPYQDYMRSSADLSEILAEAYQVEALISAKIQEMGEQRLRSALIEPIQRLPRYSLLIENMVALLPASHPALASLLKAKDVVTDICALDTGGSNDSTRAVACLRSLVKDWPPACSPHGRLVTAADVVELEPPYLETPKGKACVMVLFPEACILLRKDTASALSARGVIAEIERPAIRLNARADEAAKSLTFSCELPLSALHISHSEDGRLMWLRCSAPSPSNLSSLPSTGYTKVIALLSSYERKAARLSEEIARSRIEGRHAESLRDSDKWTLRTVDHLTAGLGVLAAIFEDSGPNGDHATQPTSNIKLVIGSSTSTKSILAADSHVDTAICVTFLENSMYRVDCRPVNGSASTDTTTAENFSELLLKNCRWIYVVDRNPS</sequence>
<name>A0A8H3IR08_9LECA</name>
<dbReference type="AlphaFoldDB" id="A0A8H3IR08"/>
<dbReference type="Pfam" id="PF25351">
    <property type="entry name" value="PH_BUD3_C"/>
    <property type="match status" value="1"/>
</dbReference>
<protein>
    <recommendedName>
        <fullName evidence="2">DH domain-containing protein</fullName>
    </recommendedName>
</protein>
<evidence type="ECO:0000259" key="2">
    <source>
        <dbReference type="PROSITE" id="PS50010"/>
    </source>
</evidence>
<dbReference type="InterPro" id="IPR021895">
    <property type="entry name" value="Bud3_N"/>
</dbReference>
<dbReference type="GO" id="GO:0005085">
    <property type="term" value="F:guanyl-nucleotide exchange factor activity"/>
    <property type="evidence" value="ECO:0007669"/>
    <property type="project" value="InterPro"/>
</dbReference>
<proteinExistence type="predicted"/>
<dbReference type="Pfam" id="PF12015">
    <property type="entry name" value="Bud3_N"/>
    <property type="match status" value="1"/>
</dbReference>
<organism evidence="3 4">
    <name type="scientific">Heterodermia speciosa</name>
    <dbReference type="NCBI Taxonomy" id="116794"/>
    <lineage>
        <taxon>Eukaryota</taxon>
        <taxon>Fungi</taxon>
        <taxon>Dikarya</taxon>
        <taxon>Ascomycota</taxon>
        <taxon>Pezizomycotina</taxon>
        <taxon>Lecanoromycetes</taxon>
        <taxon>OSLEUM clade</taxon>
        <taxon>Lecanoromycetidae</taxon>
        <taxon>Caliciales</taxon>
        <taxon>Physciaceae</taxon>
        <taxon>Heterodermia</taxon>
    </lineage>
</organism>
<reference evidence="3" key="1">
    <citation type="submission" date="2021-03" db="EMBL/GenBank/DDBJ databases">
        <authorList>
            <person name="Tagirdzhanova G."/>
        </authorList>
    </citation>
    <scope>NUCLEOTIDE SEQUENCE</scope>
</reference>
<evidence type="ECO:0000313" key="3">
    <source>
        <dbReference type="EMBL" id="CAF9928313.1"/>
    </source>
</evidence>
<evidence type="ECO:0000256" key="1">
    <source>
        <dbReference type="SAM" id="MobiDB-lite"/>
    </source>
</evidence>
<dbReference type="OrthoDB" id="4066896at2759"/>
<feature type="region of interest" description="Disordered" evidence="1">
    <location>
        <begin position="221"/>
        <end position="241"/>
    </location>
</feature>
<dbReference type="Pfam" id="PF00621">
    <property type="entry name" value="RhoGEF"/>
    <property type="match status" value="1"/>
</dbReference>
<dbReference type="InterPro" id="IPR057454">
    <property type="entry name" value="Bud3_C"/>
</dbReference>
<dbReference type="Gene3D" id="1.20.900.10">
    <property type="entry name" value="Dbl homology (DH) domain"/>
    <property type="match status" value="1"/>
</dbReference>
<dbReference type="GO" id="GO:0032955">
    <property type="term" value="P:regulation of division septum assembly"/>
    <property type="evidence" value="ECO:0007669"/>
    <property type="project" value="TreeGrafter"/>
</dbReference>
<dbReference type="PANTHER" id="PTHR22834:SF21">
    <property type="entry name" value="GUANYL NUCLEOTIDE EXCHANGE FACTOR, PUTATIVE (AFU_ORTHOLOGUE AFUA_5G11890)-RELATED"/>
    <property type="match status" value="1"/>
</dbReference>
<dbReference type="PROSITE" id="PS50010">
    <property type="entry name" value="DH_2"/>
    <property type="match status" value="1"/>
</dbReference>
<comment type="caution">
    <text evidence="3">The sequence shown here is derived from an EMBL/GenBank/DDBJ whole genome shotgun (WGS) entry which is preliminary data.</text>
</comment>
<dbReference type="InterPro" id="IPR000219">
    <property type="entry name" value="DH_dom"/>
</dbReference>
<dbReference type="SUPFAM" id="SSF48065">
    <property type="entry name" value="DBL homology domain (DH-domain)"/>
    <property type="match status" value="1"/>
</dbReference>
<dbReference type="PANTHER" id="PTHR22834">
    <property type="entry name" value="NUCLEAR FUSION PROTEIN FUS2"/>
    <property type="match status" value="1"/>
</dbReference>
<evidence type="ECO:0000313" key="4">
    <source>
        <dbReference type="Proteomes" id="UP000664521"/>
    </source>
</evidence>
<dbReference type="InterPro" id="IPR051492">
    <property type="entry name" value="Dynamin-Rho_GEF"/>
</dbReference>
<feature type="domain" description="DH" evidence="2">
    <location>
        <begin position="247"/>
        <end position="449"/>
    </location>
</feature>
<dbReference type="GO" id="GO:0031991">
    <property type="term" value="P:regulation of actomyosin contractile ring contraction"/>
    <property type="evidence" value="ECO:0007669"/>
    <property type="project" value="TreeGrafter"/>
</dbReference>
<dbReference type="EMBL" id="CAJPDS010000047">
    <property type="protein sequence ID" value="CAF9928313.1"/>
    <property type="molecule type" value="Genomic_DNA"/>
</dbReference>
<feature type="compositionally biased region" description="Basic residues" evidence="1">
    <location>
        <begin position="223"/>
        <end position="239"/>
    </location>
</feature>
<dbReference type="Proteomes" id="UP000664521">
    <property type="component" value="Unassembled WGS sequence"/>
</dbReference>
<dbReference type="SMART" id="SM00325">
    <property type="entry name" value="RhoGEF"/>
    <property type="match status" value="1"/>
</dbReference>
<gene>
    <name evidence="3" type="ORF">HETSPECPRED_006801</name>
</gene>
<keyword evidence="4" id="KW-1185">Reference proteome</keyword>
<dbReference type="InterPro" id="IPR035899">
    <property type="entry name" value="DBL_dom_sf"/>
</dbReference>
<accession>A0A8H3IR08</accession>
<dbReference type="GO" id="GO:0005737">
    <property type="term" value="C:cytoplasm"/>
    <property type="evidence" value="ECO:0007669"/>
    <property type="project" value="TreeGrafter"/>
</dbReference>